<dbReference type="GO" id="GO:0043565">
    <property type="term" value="F:sequence-specific DNA binding"/>
    <property type="evidence" value="ECO:0007669"/>
    <property type="project" value="InterPro"/>
</dbReference>
<dbReference type="Pfam" id="PF07494">
    <property type="entry name" value="Reg_prop"/>
    <property type="match status" value="3"/>
</dbReference>
<dbReference type="RefSeq" id="WP_338391730.1">
    <property type="nucleotide sequence ID" value="NZ_AP025314.1"/>
</dbReference>
<dbReference type="SUPFAM" id="SSF46689">
    <property type="entry name" value="Homeodomain-like"/>
    <property type="match status" value="1"/>
</dbReference>
<dbReference type="GO" id="GO:0003700">
    <property type="term" value="F:DNA-binding transcription factor activity"/>
    <property type="evidence" value="ECO:0007669"/>
    <property type="project" value="InterPro"/>
</dbReference>
<keyword evidence="5" id="KW-1133">Transmembrane helix</keyword>
<accession>A0AAU9CT26</accession>
<dbReference type="EMBL" id="AP025314">
    <property type="protein sequence ID" value="BDD10157.1"/>
    <property type="molecule type" value="Genomic_DNA"/>
</dbReference>
<dbReference type="InterPro" id="IPR011110">
    <property type="entry name" value="Reg_prop"/>
</dbReference>
<dbReference type="PRINTS" id="PR00032">
    <property type="entry name" value="HTHARAC"/>
</dbReference>
<keyword evidence="8" id="KW-1185">Reference proteome</keyword>
<keyword evidence="3" id="KW-0238">DNA-binding</keyword>
<dbReference type="SUPFAM" id="SSF63829">
    <property type="entry name" value="Calcium-dependent phosphotriesterase"/>
    <property type="match status" value="2"/>
</dbReference>
<sequence length="910" mass="99530">MEVSALRRICFWIALCLPLFGWGQGGALRFDRLGVREGLSNNTVFDFAESESGYVWIGTNDGLNGFDGKTCKKYKINPGGDWSGGRVINLEVTEGEIVWAVVSGRGLWRGNPSGKFVRQVWLDSLDLGFGAMRADTLGNLWLVGRNGLCRFPAGGHSPEIINTEVAGDKLALDNAGGIWGSRDSRVWRLDLATDSVRYFSSLKNLGGRIRGLALSGDSVLWVGLNGVGVAKVDVRKDRLLRLFSRSNGDFHNDEVQSLTVDARGRLWVGNSTNGGLYYLSGDEMIPVRHRPGYDYSVSNDGVYVIRPMRNGDIWAGTYGGGTNHLNLSKNRFGHFRFSGGEADPVRNNTARSAFEDSQGHLWLGTKKGVTRITADGQVLESFAVPELRQPVVLSVGEDSDGCFWFGTFRGGLHRWNPVTRSIKNFYKGEGDSGFPGTNVYSIFNDSENRLWIGSIGEKLARYDKESGKFVTYPVHNIGTVTEDSSGDVWFGGYGQIFRLRKNSDKIELVLDGSKGLGGTWIHSMTENMNGGIAFTMEGHGFYVYKDGKLRNINKKQGLPSDLVYGVEVDRSGNYWVATSAGLTCLDSALAVRRTFREGDGLPTNEFTYNASLATRSGRMLFGSQNGFAYFSPDSVLAGLRLPAVTSVRVLDGGTEYALPLGDTLRLTAGAGRLSWSVSDFLSESGRQSFCVFSKNGKADTLQTVTDGYLDFSGLEPGLYSVGIYTGRGGEFAQASFSLIVPGAGGVSVWLWVSGGVLSVVVFLFFWNKKKNRKVDPVPAEHEEEKQEPKVLDWEDSVLKKRLDKILGDRLSDLEFNVEALARELGMSRPVLYRKVKAGAGCSVKAYWQDFRLGKAAEFLKNGDAGVSQVAEAVGFGDAKHFSVVFKAKFGVSPGKYRDSFAGHKVDGQKA</sequence>
<dbReference type="PROSITE" id="PS01124">
    <property type="entry name" value="HTH_ARAC_FAMILY_2"/>
    <property type="match status" value="1"/>
</dbReference>
<protein>
    <recommendedName>
        <fullName evidence="6">HTH araC/xylS-type domain-containing protein</fullName>
    </recommendedName>
</protein>
<evidence type="ECO:0000256" key="3">
    <source>
        <dbReference type="ARBA" id="ARBA00023125"/>
    </source>
</evidence>
<dbReference type="Proteomes" id="UP001348817">
    <property type="component" value="Chromosome"/>
</dbReference>
<reference evidence="7 8" key="1">
    <citation type="submission" date="2021-12" db="EMBL/GenBank/DDBJ databases">
        <title>Genome sequencing of bacteria with rrn-lacking chromosome and rrn-plasmid.</title>
        <authorList>
            <person name="Anda M."/>
            <person name="Iwasaki W."/>
        </authorList>
    </citation>
    <scope>NUCLEOTIDE SEQUENCE [LARGE SCALE GENOMIC DNA]</scope>
    <source>
        <strain evidence="7 8">DSM 100852</strain>
    </source>
</reference>
<dbReference type="KEGG" id="fax:FUAX_25890"/>
<evidence type="ECO:0000313" key="7">
    <source>
        <dbReference type="EMBL" id="BDD10157.1"/>
    </source>
</evidence>
<evidence type="ECO:0000256" key="1">
    <source>
        <dbReference type="ARBA" id="ARBA00022553"/>
    </source>
</evidence>
<dbReference type="PANTHER" id="PTHR43547:SF2">
    <property type="entry name" value="HYBRID SIGNAL TRANSDUCTION HISTIDINE KINASE C"/>
    <property type="match status" value="1"/>
</dbReference>
<dbReference type="AlphaFoldDB" id="A0AAU9CT26"/>
<dbReference type="InterPro" id="IPR018060">
    <property type="entry name" value="HTH_AraC"/>
</dbReference>
<dbReference type="SUPFAM" id="SSF63825">
    <property type="entry name" value="YWTD domain"/>
    <property type="match status" value="1"/>
</dbReference>
<dbReference type="PROSITE" id="PS00041">
    <property type="entry name" value="HTH_ARAC_FAMILY_1"/>
    <property type="match status" value="1"/>
</dbReference>
<keyword evidence="5" id="KW-0812">Transmembrane</keyword>
<dbReference type="InterPro" id="IPR020449">
    <property type="entry name" value="Tscrpt_reg_AraC-type_HTH"/>
</dbReference>
<dbReference type="PANTHER" id="PTHR43547">
    <property type="entry name" value="TWO-COMPONENT HISTIDINE KINASE"/>
    <property type="match status" value="1"/>
</dbReference>
<evidence type="ECO:0000259" key="6">
    <source>
        <dbReference type="PROSITE" id="PS01124"/>
    </source>
</evidence>
<name>A0AAU9CT26_9BACT</name>
<keyword evidence="4" id="KW-0804">Transcription</keyword>
<keyword evidence="5" id="KW-0472">Membrane</keyword>
<dbReference type="InterPro" id="IPR009057">
    <property type="entry name" value="Homeodomain-like_sf"/>
</dbReference>
<feature type="domain" description="HTH araC/xylS-type" evidence="6">
    <location>
        <begin position="800"/>
        <end position="899"/>
    </location>
</feature>
<evidence type="ECO:0000256" key="2">
    <source>
        <dbReference type="ARBA" id="ARBA00023015"/>
    </source>
</evidence>
<gene>
    <name evidence="7" type="ORF">FUAX_25890</name>
</gene>
<dbReference type="InterPro" id="IPR015943">
    <property type="entry name" value="WD40/YVTN_repeat-like_dom_sf"/>
</dbReference>
<keyword evidence="2" id="KW-0805">Transcription regulation</keyword>
<dbReference type="GO" id="GO:0000155">
    <property type="term" value="F:phosphorelay sensor kinase activity"/>
    <property type="evidence" value="ECO:0007669"/>
    <property type="project" value="TreeGrafter"/>
</dbReference>
<dbReference type="SMART" id="SM00342">
    <property type="entry name" value="HTH_ARAC"/>
    <property type="match status" value="1"/>
</dbReference>
<feature type="transmembrane region" description="Helical" evidence="5">
    <location>
        <begin position="748"/>
        <end position="766"/>
    </location>
</feature>
<dbReference type="Pfam" id="PF12833">
    <property type="entry name" value="HTH_18"/>
    <property type="match status" value="1"/>
</dbReference>
<evidence type="ECO:0000256" key="4">
    <source>
        <dbReference type="ARBA" id="ARBA00023163"/>
    </source>
</evidence>
<dbReference type="Gene3D" id="1.10.10.60">
    <property type="entry name" value="Homeodomain-like"/>
    <property type="match status" value="1"/>
</dbReference>
<evidence type="ECO:0000313" key="8">
    <source>
        <dbReference type="Proteomes" id="UP001348817"/>
    </source>
</evidence>
<evidence type="ECO:0000256" key="5">
    <source>
        <dbReference type="SAM" id="Phobius"/>
    </source>
</evidence>
<organism evidence="7 8">
    <name type="scientific">Fulvitalea axinellae</name>
    <dbReference type="NCBI Taxonomy" id="1182444"/>
    <lineage>
        <taxon>Bacteria</taxon>
        <taxon>Pseudomonadati</taxon>
        <taxon>Bacteroidota</taxon>
        <taxon>Cytophagia</taxon>
        <taxon>Cytophagales</taxon>
        <taxon>Persicobacteraceae</taxon>
        <taxon>Fulvitalea</taxon>
    </lineage>
</organism>
<proteinExistence type="predicted"/>
<dbReference type="Gene3D" id="2.130.10.10">
    <property type="entry name" value="YVTN repeat-like/Quinoprotein amine dehydrogenase"/>
    <property type="match status" value="3"/>
</dbReference>
<dbReference type="InterPro" id="IPR018062">
    <property type="entry name" value="HTH_AraC-typ_CS"/>
</dbReference>
<keyword evidence="1" id="KW-0597">Phosphoprotein</keyword>